<evidence type="ECO:0000256" key="4">
    <source>
        <dbReference type="ARBA" id="ARBA00023143"/>
    </source>
</evidence>
<evidence type="ECO:0000256" key="2">
    <source>
        <dbReference type="ARBA" id="ARBA00011255"/>
    </source>
</evidence>
<evidence type="ECO:0000256" key="5">
    <source>
        <dbReference type="RuleBase" id="RU362066"/>
    </source>
</evidence>
<dbReference type="PANTHER" id="PTHR30288:SF0">
    <property type="entry name" value="FLAGELLAR HOOK-ASSOCIATED PROTEIN 2"/>
    <property type="match status" value="1"/>
</dbReference>
<keyword evidence="5" id="KW-0964">Secreted</keyword>
<comment type="function">
    <text evidence="5">Required for morphogenesis and for the elongation of the flagellar filament by facilitating polymerization of the flagellin monomers at the tip of growing filament. Forms a capping structure, which prevents flagellin subunits (transported through the central channel of the flagellum) from leaking out without polymerization at the distal end.</text>
</comment>
<comment type="similarity">
    <text evidence="1 5">Belongs to the FliD family.</text>
</comment>
<dbReference type="GO" id="GO:0007155">
    <property type="term" value="P:cell adhesion"/>
    <property type="evidence" value="ECO:0007669"/>
    <property type="project" value="InterPro"/>
</dbReference>
<evidence type="ECO:0000259" key="6">
    <source>
        <dbReference type="Pfam" id="PF02465"/>
    </source>
</evidence>
<dbReference type="GO" id="GO:0009421">
    <property type="term" value="C:bacterial-type flagellum filament cap"/>
    <property type="evidence" value="ECO:0007669"/>
    <property type="project" value="InterPro"/>
</dbReference>
<comment type="subunit">
    <text evidence="2 5">Homopentamer.</text>
</comment>
<keyword evidence="3" id="KW-0175">Coiled coil</keyword>
<protein>
    <recommendedName>
        <fullName evidence="5">Flagellar hook-associated protein 2</fullName>
        <shortName evidence="5">HAP2</shortName>
    </recommendedName>
    <alternativeName>
        <fullName evidence="5">Flagellar cap protein</fullName>
    </alternativeName>
</protein>
<proteinExistence type="inferred from homology"/>
<dbReference type="Proteomes" id="UP000461288">
    <property type="component" value="Unassembled WGS sequence"/>
</dbReference>
<comment type="caution">
    <text evidence="8">The sequence shown here is derived from an EMBL/GenBank/DDBJ whole genome shotgun (WGS) entry which is preliminary data.</text>
</comment>
<keyword evidence="8" id="KW-0969">Cilium</keyword>
<dbReference type="AlphaFoldDB" id="A0A7X3KT40"/>
<dbReference type="EMBL" id="WTFN01000001">
    <property type="protein sequence ID" value="MWK54498.1"/>
    <property type="molecule type" value="Genomic_DNA"/>
</dbReference>
<dbReference type="Pfam" id="PF07196">
    <property type="entry name" value="Flagellin_IN"/>
    <property type="match status" value="1"/>
</dbReference>
<keyword evidence="4 5" id="KW-0975">Bacterial flagellum</keyword>
<dbReference type="GO" id="GO:0009424">
    <property type="term" value="C:bacterial-type flagellum hook"/>
    <property type="evidence" value="ECO:0007669"/>
    <property type="project" value="UniProtKB-UniRule"/>
</dbReference>
<evidence type="ECO:0000256" key="1">
    <source>
        <dbReference type="ARBA" id="ARBA00009764"/>
    </source>
</evidence>
<evidence type="ECO:0000313" key="8">
    <source>
        <dbReference type="EMBL" id="MWK54498.1"/>
    </source>
</evidence>
<dbReference type="GO" id="GO:0071973">
    <property type="term" value="P:bacterial-type flagellum-dependent cell motility"/>
    <property type="evidence" value="ECO:0007669"/>
    <property type="project" value="TreeGrafter"/>
</dbReference>
<keyword evidence="8" id="KW-0966">Cell projection</keyword>
<feature type="domain" description="Flagellar hook-associated protein 2 C-terminal" evidence="7">
    <location>
        <begin position="240"/>
        <end position="465"/>
    </location>
</feature>
<name>A0A7X3KT40_9GAMM</name>
<dbReference type="GO" id="GO:0005576">
    <property type="term" value="C:extracellular region"/>
    <property type="evidence" value="ECO:0007669"/>
    <property type="project" value="UniProtKB-SubCell"/>
</dbReference>
<dbReference type="InterPro" id="IPR010809">
    <property type="entry name" value="FliD_C"/>
</dbReference>
<evidence type="ECO:0000259" key="7">
    <source>
        <dbReference type="Pfam" id="PF07195"/>
    </source>
</evidence>
<dbReference type="PANTHER" id="PTHR30288">
    <property type="entry name" value="FLAGELLAR CAP/ASSEMBLY PROTEIN FLID"/>
    <property type="match status" value="1"/>
</dbReference>
<dbReference type="Pfam" id="PF02465">
    <property type="entry name" value="FliD_N"/>
    <property type="match status" value="1"/>
</dbReference>
<feature type="domain" description="Flagellar hook-associated protein 2 N-terminal" evidence="6">
    <location>
        <begin position="13"/>
        <end position="107"/>
    </location>
</feature>
<gene>
    <name evidence="8" type="primary">fliD</name>
    <name evidence="8" type="ORF">GO594_00765</name>
</gene>
<evidence type="ECO:0000313" key="9">
    <source>
        <dbReference type="Proteomes" id="UP000461288"/>
    </source>
</evidence>
<dbReference type="InterPro" id="IPR040026">
    <property type="entry name" value="FliD"/>
</dbReference>
<organism evidence="8 9">
    <name type="scientific">Metapseudomonas otitidis</name>
    <dbReference type="NCBI Taxonomy" id="319939"/>
    <lineage>
        <taxon>Bacteria</taxon>
        <taxon>Pseudomonadati</taxon>
        <taxon>Pseudomonadota</taxon>
        <taxon>Gammaproteobacteria</taxon>
        <taxon>Pseudomonadales</taxon>
        <taxon>Pseudomonadaceae</taxon>
        <taxon>Metapseudomonas</taxon>
    </lineage>
</organism>
<dbReference type="RefSeq" id="WP_160479324.1">
    <property type="nucleotide sequence ID" value="NZ_WTFN01000001.1"/>
</dbReference>
<keyword evidence="8" id="KW-0282">Flagellum</keyword>
<dbReference type="InterPro" id="IPR003481">
    <property type="entry name" value="FliD_N"/>
</dbReference>
<reference evidence="8 9" key="1">
    <citation type="submission" date="2019-12" db="EMBL/GenBank/DDBJ databases">
        <title>Draft genome sequence of Pseudomonas otitidis recovered from a chicken carcass.</title>
        <authorList>
            <person name="Vieira T.R."/>
            <person name="Oliviera E.F.C."/>
            <person name="Silva N.M.V."/>
            <person name="Sambrano G.E."/>
            <person name="Cibulski S.P."/>
            <person name="Cardoso M.R.I."/>
        </authorList>
    </citation>
    <scope>NUCLEOTIDE SEQUENCE [LARGE SCALE GENOMIC DNA]</scope>
    <source>
        <strain evidence="8 9">25_K</strain>
    </source>
</reference>
<accession>A0A7X3KT40</accession>
<sequence>MATTIGTVGSGLIDIDTTVKALVNNARAPKQNQLDSLESKTTTKLTALGSLKSAVSDFQTAMALLNSPSSFLSRSVVSSNTAALNATATASAVAGTYSINVTQLAQGSKIASAAFSDGTTTAFNSGTLDIKIGGEDALNLSIDSTNNTLTGIRDAINQQGAAKGLSATIVTDSQGSRLVLSSSKMGDGKDITMTGTSTSGSATDLSKLTFPGTALNASDFATPADYNAAVAAAGKTLNTAQSAKLTVDGLNVVSDSNSVSTAIDGLTLNLTAATETGKPLTLTVSQNTSAVKTNVQNFVTAYNKMVSTINSLTKVTAVEGSNPVVAALAGDSTARGLLANMRTELVTQSSDGGTVKALASLGIATKTDGTLELDNTKLDKAIAKDVQGISDFFTGDNGLANRLTNRAKPFTASGGVIEQRSTVLRDTIKSVDKQQAALDARMTVLQTRLYKQFTTLDSLLSQMQSTSSNLTSQLKNLPGVASSG</sequence>
<comment type="subcellular location">
    <subcellularLocation>
        <location evidence="5">Secreted</location>
    </subcellularLocation>
    <subcellularLocation>
        <location evidence="5">Bacterial flagellum</location>
    </subcellularLocation>
</comment>
<evidence type="ECO:0000256" key="3">
    <source>
        <dbReference type="ARBA" id="ARBA00023054"/>
    </source>
</evidence>
<dbReference type="Pfam" id="PF07195">
    <property type="entry name" value="FliD_C"/>
    <property type="match status" value="1"/>
</dbReference>
<dbReference type="InterPro" id="IPR010810">
    <property type="entry name" value="Flagellin_hook_IN_motif"/>
</dbReference>